<sequence length="112" mass="12160">MLKCVDTGFGNDEFHFPTEGVVDGTVYSRNEKMMMSTDQSESFHCESELSSLIKLFKISKSGSGSLIGKSKPVHSLTTHLTTASNNISQPAVCFTLIIAIVETHFFTPSPGV</sequence>
<dbReference type="Proteomes" id="UP001558632">
    <property type="component" value="Unassembled WGS sequence"/>
</dbReference>
<proteinExistence type="predicted"/>
<keyword evidence="2" id="KW-1185">Reference proteome</keyword>
<comment type="caution">
    <text evidence="1">The sequence shown here is derived from an EMBL/GenBank/DDBJ whole genome shotgun (WGS) entry which is preliminary data.</text>
</comment>
<evidence type="ECO:0000313" key="1">
    <source>
        <dbReference type="EMBL" id="KAL1226901.1"/>
    </source>
</evidence>
<gene>
    <name evidence="1" type="ORF">TSPI_05663</name>
</gene>
<protein>
    <submittedName>
        <fullName evidence="1">Mitochondrial DNA mismatch repair protein mutS</fullName>
    </submittedName>
</protein>
<accession>A0ABR3K2D4</accession>
<evidence type="ECO:0000313" key="2">
    <source>
        <dbReference type="Proteomes" id="UP001558632"/>
    </source>
</evidence>
<organism evidence="1 2">
    <name type="scientific">Trichinella spiralis</name>
    <name type="common">Trichina worm</name>
    <dbReference type="NCBI Taxonomy" id="6334"/>
    <lineage>
        <taxon>Eukaryota</taxon>
        <taxon>Metazoa</taxon>
        <taxon>Ecdysozoa</taxon>
        <taxon>Nematoda</taxon>
        <taxon>Enoplea</taxon>
        <taxon>Dorylaimia</taxon>
        <taxon>Trichinellida</taxon>
        <taxon>Trichinellidae</taxon>
        <taxon>Trichinella</taxon>
    </lineage>
</organism>
<reference evidence="1 2" key="1">
    <citation type="submission" date="2024-07" db="EMBL/GenBank/DDBJ databases">
        <title>Enhanced genomic and transcriptomic resources for Trichinella pseudospiralis and T. spiralis underpin the discovery of pronounced molecular differences between stages and species.</title>
        <authorList>
            <person name="Pasi K.K."/>
            <person name="La Rosa G."/>
            <person name="Gomez-Morales M.A."/>
            <person name="Tosini F."/>
            <person name="Sumanam S."/>
            <person name="Young N.D."/>
            <person name="Chang B.C."/>
            <person name="Robin G.B."/>
        </authorList>
    </citation>
    <scope>NUCLEOTIDE SEQUENCE [LARGE SCALE GENOMIC DNA]</scope>
    <source>
        <strain evidence="1">ISS534</strain>
    </source>
</reference>
<dbReference type="EMBL" id="JBEUSY010000558">
    <property type="protein sequence ID" value="KAL1226901.1"/>
    <property type="molecule type" value="Genomic_DNA"/>
</dbReference>
<name>A0ABR3K2D4_TRISP</name>